<reference evidence="1 2" key="1">
    <citation type="submission" date="2020-05" db="EMBL/GenBank/DDBJ databases">
        <authorList>
            <person name="Campoy J."/>
            <person name="Schneeberger K."/>
            <person name="Spophaly S."/>
        </authorList>
    </citation>
    <scope>NUCLEOTIDE SEQUENCE [LARGE SCALE GENOMIC DNA]</scope>
    <source>
        <strain evidence="1">PruArmRojPasFocal</strain>
    </source>
</reference>
<proteinExistence type="predicted"/>
<dbReference type="AlphaFoldDB" id="A0A6J5TTS6"/>
<gene>
    <name evidence="1" type="ORF">CURHAP_LOCUS10101</name>
</gene>
<accession>A0A6J5TTS6</accession>
<protein>
    <submittedName>
        <fullName evidence="1">Uncharacterized protein</fullName>
    </submittedName>
</protein>
<name>A0A6J5TTS6_PRUAR</name>
<dbReference type="Proteomes" id="UP000507222">
    <property type="component" value="Unassembled WGS sequence"/>
</dbReference>
<sequence length="154" mass="18104">MEGVRKVGVEFLGLEDQTSFRTRSPPLILFPKLKQLGFHLMPNWEEWEGVEEWTKEDSEITIMPFLFELRIELCKSLKALPDFLFKTPLHTLLITASQRLSERYQQGNAEWAKISATNPDIRIIRAWVIAWHIDENICLRSIYNLCYPKRLNAN</sequence>
<organism evidence="1 2">
    <name type="scientific">Prunus armeniaca</name>
    <name type="common">Apricot</name>
    <name type="synonym">Armeniaca vulgaris</name>
    <dbReference type="NCBI Taxonomy" id="36596"/>
    <lineage>
        <taxon>Eukaryota</taxon>
        <taxon>Viridiplantae</taxon>
        <taxon>Streptophyta</taxon>
        <taxon>Embryophyta</taxon>
        <taxon>Tracheophyta</taxon>
        <taxon>Spermatophyta</taxon>
        <taxon>Magnoliopsida</taxon>
        <taxon>eudicotyledons</taxon>
        <taxon>Gunneridae</taxon>
        <taxon>Pentapetalae</taxon>
        <taxon>rosids</taxon>
        <taxon>fabids</taxon>
        <taxon>Rosales</taxon>
        <taxon>Rosaceae</taxon>
        <taxon>Amygdaloideae</taxon>
        <taxon>Amygdaleae</taxon>
        <taxon>Prunus</taxon>
    </lineage>
</organism>
<evidence type="ECO:0000313" key="2">
    <source>
        <dbReference type="Proteomes" id="UP000507222"/>
    </source>
</evidence>
<dbReference type="EMBL" id="CAEKDK010000001">
    <property type="protein sequence ID" value="CAB4267430.1"/>
    <property type="molecule type" value="Genomic_DNA"/>
</dbReference>
<evidence type="ECO:0000313" key="1">
    <source>
        <dbReference type="EMBL" id="CAB4267430.1"/>
    </source>
</evidence>